<name>A0A3S3RTF2_9BACT</name>
<dbReference type="Proteomes" id="UP000287853">
    <property type="component" value="Unassembled WGS sequence"/>
</dbReference>
<evidence type="ECO:0000313" key="1">
    <source>
        <dbReference type="EMBL" id="RWX47585.1"/>
    </source>
</evidence>
<comment type="caution">
    <text evidence="1">The sequence shown here is derived from an EMBL/GenBank/DDBJ whole genome shotgun (WGS) entry which is preliminary data.</text>
</comment>
<gene>
    <name evidence="1" type="ORF">H206_06244</name>
</gene>
<dbReference type="AlphaFoldDB" id="A0A3S3RTF2"/>
<proteinExistence type="predicted"/>
<protein>
    <submittedName>
        <fullName evidence="1">Uncharacterized protein</fullName>
    </submittedName>
</protein>
<accession>A0A3S3RTF2</accession>
<sequence length="49" mass="5739">MPFDEAQALVTHLYNLWKWFGCCCQNTSESCFHLKMFLNISCSVEVIHL</sequence>
<organism evidence="1 2">
    <name type="scientific">Candidatus Electrothrix aarhusensis</name>
    <dbReference type="NCBI Taxonomy" id="1859131"/>
    <lineage>
        <taxon>Bacteria</taxon>
        <taxon>Pseudomonadati</taxon>
        <taxon>Thermodesulfobacteriota</taxon>
        <taxon>Desulfobulbia</taxon>
        <taxon>Desulfobulbales</taxon>
        <taxon>Desulfobulbaceae</taxon>
        <taxon>Candidatus Electrothrix</taxon>
    </lineage>
</organism>
<evidence type="ECO:0000313" key="2">
    <source>
        <dbReference type="Proteomes" id="UP000287853"/>
    </source>
</evidence>
<reference evidence="1 2" key="1">
    <citation type="submission" date="2017-01" db="EMBL/GenBank/DDBJ databases">
        <title>The cable genome- insights into the physiology and evolution of filamentous bacteria capable of sulfide oxidation via long distance electron transfer.</title>
        <authorList>
            <person name="Schreiber L."/>
            <person name="Bjerg J.T."/>
            <person name="Boggild A."/>
            <person name="Van De Vossenberg J."/>
            <person name="Meysman F."/>
            <person name="Nielsen L.P."/>
            <person name="Schramm A."/>
            <person name="Kjeldsen K.U."/>
        </authorList>
    </citation>
    <scope>NUCLEOTIDE SEQUENCE [LARGE SCALE GENOMIC DNA]</scope>
    <source>
        <strain evidence="1">MCF</strain>
    </source>
</reference>
<dbReference type="EMBL" id="MTKO01000031">
    <property type="protein sequence ID" value="RWX47585.1"/>
    <property type="molecule type" value="Genomic_DNA"/>
</dbReference>
<keyword evidence="2" id="KW-1185">Reference proteome</keyword>